<gene>
    <name evidence="5" type="primary">fcl</name>
    <name evidence="7" type="ORF">EAX61_10005</name>
</gene>
<dbReference type="RefSeq" id="WP_121917554.1">
    <property type="nucleotide sequence ID" value="NZ_REFV01000009.1"/>
</dbReference>
<dbReference type="Pfam" id="PF01370">
    <property type="entry name" value="Epimerase"/>
    <property type="match status" value="1"/>
</dbReference>
<comment type="catalytic activity">
    <reaction evidence="5">
        <text>GDP-beta-L-fucose + NADP(+) = GDP-4-dehydro-alpha-D-rhamnose + NADPH + H(+)</text>
        <dbReference type="Rhea" id="RHEA:18885"/>
        <dbReference type="ChEBI" id="CHEBI:15378"/>
        <dbReference type="ChEBI" id="CHEBI:57273"/>
        <dbReference type="ChEBI" id="CHEBI:57783"/>
        <dbReference type="ChEBI" id="CHEBI:57964"/>
        <dbReference type="ChEBI" id="CHEBI:58349"/>
        <dbReference type="EC" id="1.1.1.271"/>
    </reaction>
</comment>
<dbReference type="HAMAP" id="MF_00956">
    <property type="entry name" value="GDP_fucose_synth"/>
    <property type="match status" value="1"/>
</dbReference>
<proteinExistence type="inferred from homology"/>
<dbReference type="Proteomes" id="UP000281985">
    <property type="component" value="Unassembled WGS sequence"/>
</dbReference>
<evidence type="ECO:0000256" key="3">
    <source>
        <dbReference type="ARBA" id="ARBA00023002"/>
    </source>
</evidence>
<keyword evidence="3 5" id="KW-0560">Oxidoreductase</keyword>
<feature type="binding site" evidence="5">
    <location>
        <begin position="106"/>
        <end position="109"/>
    </location>
    <ligand>
        <name>NADP(+)</name>
        <dbReference type="ChEBI" id="CHEBI:58349"/>
    </ligand>
</feature>
<dbReference type="Gene3D" id="3.40.50.720">
    <property type="entry name" value="NAD(P)-binding Rossmann-like Domain"/>
    <property type="match status" value="1"/>
</dbReference>
<feature type="binding site" evidence="5">
    <location>
        <position position="232"/>
    </location>
    <ligand>
        <name>substrate</name>
    </ligand>
</feature>
<comment type="similarity">
    <text evidence="1 5">Belongs to the NAD(P)-dependent epimerase/dehydratase family. Fucose synthase subfamily.</text>
</comment>
<dbReference type="FunFam" id="3.40.50.720:FF:000394">
    <property type="entry name" value="GDP-L-fucose synthase"/>
    <property type="match status" value="1"/>
</dbReference>
<evidence type="ECO:0000313" key="8">
    <source>
        <dbReference type="Proteomes" id="UP000281985"/>
    </source>
</evidence>
<feature type="binding site" evidence="5">
    <location>
        <position position="188"/>
    </location>
    <ligand>
        <name>substrate</name>
    </ligand>
</feature>
<evidence type="ECO:0000259" key="6">
    <source>
        <dbReference type="Pfam" id="PF01370"/>
    </source>
</evidence>
<feature type="binding site" evidence="5">
    <location>
        <position position="239"/>
    </location>
    <ligand>
        <name>substrate</name>
    </ligand>
</feature>
<dbReference type="OrthoDB" id="9811425at2"/>
<dbReference type="Gene3D" id="3.90.25.10">
    <property type="entry name" value="UDP-galactose 4-epimerase, domain 1"/>
    <property type="match status" value="1"/>
</dbReference>
<dbReference type="SUPFAM" id="SSF51735">
    <property type="entry name" value="NAD(P)-binding Rossmann-fold domains"/>
    <property type="match status" value="1"/>
</dbReference>
<feature type="site" description="Important for catalytic activity" evidence="5">
    <location>
        <position position="110"/>
    </location>
</feature>
<dbReference type="InterPro" id="IPR001509">
    <property type="entry name" value="Epimerase_deHydtase"/>
</dbReference>
<feature type="binding site" evidence="5">
    <location>
        <position position="310"/>
    </location>
    <ligand>
        <name>substrate</name>
    </ligand>
</feature>
<dbReference type="GO" id="GO:0042351">
    <property type="term" value="P:'de novo' GDP-L-fucose biosynthetic process"/>
    <property type="evidence" value="ECO:0007669"/>
    <property type="project" value="UniProtKB-UniRule"/>
</dbReference>
<feature type="binding site" evidence="5">
    <location>
        <position position="180"/>
    </location>
    <ligand>
        <name>NADP(+)</name>
        <dbReference type="ChEBI" id="CHEBI:58349"/>
    </ligand>
</feature>
<dbReference type="InterPro" id="IPR036291">
    <property type="entry name" value="NAD(P)-bd_dom_sf"/>
</dbReference>
<keyword evidence="4 5" id="KW-0413">Isomerase</keyword>
<dbReference type="InterPro" id="IPR028614">
    <property type="entry name" value="GDP_fucose/colitose_synth"/>
</dbReference>
<evidence type="ECO:0000256" key="4">
    <source>
        <dbReference type="ARBA" id="ARBA00023235"/>
    </source>
</evidence>
<feature type="site" description="Important for catalytic activity" evidence="5">
    <location>
        <position position="108"/>
    </location>
</feature>
<name>A0A3M0FZ01_9FLAO</name>
<feature type="active site" description="Proton donor/acceptor" evidence="5">
    <location>
        <position position="137"/>
    </location>
</feature>
<evidence type="ECO:0000256" key="1">
    <source>
        <dbReference type="ARBA" id="ARBA00005959"/>
    </source>
</evidence>
<dbReference type="EMBL" id="REFV01000009">
    <property type="protein sequence ID" value="RMB57951.1"/>
    <property type="molecule type" value="Genomic_DNA"/>
</dbReference>
<protein>
    <recommendedName>
        <fullName evidence="5">GDP-L-fucose synthase</fullName>
        <ecNumber evidence="5">1.1.1.271</ecNumber>
    </recommendedName>
    <alternativeName>
        <fullName evidence="5">GDP-4-keto-6-deoxy-D-mannose-3,5-epimerase-4-reductase</fullName>
    </alternativeName>
</protein>
<feature type="binding site" evidence="5">
    <location>
        <begin position="164"/>
        <end position="167"/>
    </location>
    <ligand>
        <name>NADP(+)</name>
        <dbReference type="ChEBI" id="CHEBI:58349"/>
    </ligand>
</feature>
<accession>A0A3M0FZ01</accession>
<comment type="caution">
    <text evidence="7">The sequence shown here is derived from an EMBL/GenBank/DDBJ whole genome shotgun (WGS) entry which is preliminary data.</text>
</comment>
<feature type="binding site" evidence="5">
    <location>
        <position position="141"/>
    </location>
    <ligand>
        <name>NADP(+)</name>
        <dbReference type="ChEBI" id="CHEBI:58349"/>
    </ligand>
</feature>
<dbReference type="GO" id="GO:0016853">
    <property type="term" value="F:isomerase activity"/>
    <property type="evidence" value="ECO:0007669"/>
    <property type="project" value="UniProtKB-KW"/>
</dbReference>
<dbReference type="GO" id="GO:0070401">
    <property type="term" value="F:NADP+ binding"/>
    <property type="evidence" value="ECO:0007669"/>
    <property type="project" value="UniProtKB-UniRule"/>
</dbReference>
<evidence type="ECO:0000256" key="5">
    <source>
        <dbReference type="HAMAP-Rule" id="MF_00956"/>
    </source>
</evidence>
<dbReference type="AlphaFoldDB" id="A0A3M0FZ01"/>
<dbReference type="EC" id="1.1.1.271" evidence="5"/>
<dbReference type="UniPathway" id="UPA00128">
    <property type="reaction ID" value="UER00191"/>
</dbReference>
<keyword evidence="8" id="KW-1185">Reference proteome</keyword>
<dbReference type="GO" id="GO:0050577">
    <property type="term" value="F:GDP-L-fucose synthase activity"/>
    <property type="evidence" value="ECO:0007669"/>
    <property type="project" value="UniProtKB-UniRule"/>
</dbReference>
<comment type="pathway">
    <text evidence="5">Nucleotide-sugar biosynthesis; GDP-L-fucose biosynthesis via de novo pathway; GDP-L-fucose from GDP-alpha-D-mannose: step 2/2.</text>
</comment>
<dbReference type="PANTHER" id="PTHR43238">
    <property type="entry name" value="GDP-L-FUCOSE SYNTHASE"/>
    <property type="match status" value="1"/>
</dbReference>
<feature type="binding site" evidence="5">
    <location>
        <begin position="11"/>
        <end position="17"/>
    </location>
    <ligand>
        <name>NADP(+)</name>
        <dbReference type="ChEBI" id="CHEBI:58349"/>
    </ligand>
</feature>
<reference evidence="7 8" key="1">
    <citation type="submission" date="2018-10" db="EMBL/GenBank/DDBJ databases">
        <title>Dokdonia luteus sp. nov., isolated from sea water.</title>
        <authorList>
            <person name="Zhou L.Y."/>
            <person name="Du Z.J."/>
        </authorList>
    </citation>
    <scope>NUCLEOTIDE SEQUENCE [LARGE SCALE GENOMIC DNA]</scope>
    <source>
        <strain evidence="7 8">SH27</strain>
    </source>
</reference>
<feature type="domain" description="NAD-dependent epimerase/dehydratase" evidence="6">
    <location>
        <begin position="7"/>
        <end position="263"/>
    </location>
</feature>
<dbReference type="CDD" id="cd05239">
    <property type="entry name" value="GDP_FS_SDR_e"/>
    <property type="match status" value="1"/>
</dbReference>
<dbReference type="PANTHER" id="PTHR43238:SF1">
    <property type="entry name" value="GDP-L-FUCOSE SYNTHASE"/>
    <property type="match status" value="1"/>
</dbReference>
<keyword evidence="2 5" id="KW-0521">NADP</keyword>
<keyword evidence="5" id="KW-0511">Multifunctional enzyme</keyword>
<comment type="function">
    <text evidence="5">Catalyzes the two-step NADP-dependent conversion of GDP-4-dehydro-6-deoxy-D-mannose to GDP-fucose, involving an epimerase and a reductase reaction.</text>
</comment>
<evidence type="ECO:0000256" key="2">
    <source>
        <dbReference type="ARBA" id="ARBA00022857"/>
    </source>
</evidence>
<organism evidence="7 8">
    <name type="scientific">Dokdonia sinensis</name>
    <dbReference type="NCBI Taxonomy" id="2479847"/>
    <lineage>
        <taxon>Bacteria</taxon>
        <taxon>Pseudomonadati</taxon>
        <taxon>Bacteroidota</taxon>
        <taxon>Flavobacteriia</taxon>
        <taxon>Flavobacteriales</taxon>
        <taxon>Flavobacteriaceae</taxon>
        <taxon>Dokdonia</taxon>
    </lineage>
</organism>
<sequence>MEKTSKIYIAGHRGLVGSAIVETLKAKGYDNLVFRTHKELDLKDTEAVATFFTKEKPEYVFLAAAKVGGIVANNTYRADFIYENLMIQNNVIHQSYVHGVKKLMFLGSTCIYPKLAPQPMPENSLLTDTLEYTNEPYAIAKIAGIKMCESYNIQYGTNFLSVMPTNLYGYNDNFDLEKSHVLPALIRKMHLAKLYAAGDTDAVMEDLGVTAFAKAEKILHQYGITKSSVEIWGSGAPKREFLWSRDMAEACVFLLENRNFKDVAEGLSEIRNTHINIGTGEDTSIKSLALLIKNTVGYTGELTFNTSKPDGTMRKLTDVSKLHSLGWKHKVSLEEGVDKLYTWYLAQ</sequence>
<evidence type="ECO:0000313" key="7">
    <source>
        <dbReference type="EMBL" id="RMB57951.1"/>
    </source>
</evidence>